<gene>
    <name evidence="1" type="ORF">ACFSUC_16510</name>
</gene>
<dbReference type="Proteomes" id="UP001597497">
    <property type="component" value="Unassembled WGS sequence"/>
</dbReference>
<dbReference type="EMBL" id="JBHUMM010000043">
    <property type="protein sequence ID" value="MFD2673176.1"/>
    <property type="molecule type" value="Genomic_DNA"/>
</dbReference>
<organism evidence="1 2">
    <name type="scientific">Marinicrinis sediminis</name>
    <dbReference type="NCBI Taxonomy" id="1652465"/>
    <lineage>
        <taxon>Bacteria</taxon>
        <taxon>Bacillati</taxon>
        <taxon>Bacillota</taxon>
        <taxon>Bacilli</taxon>
        <taxon>Bacillales</taxon>
        <taxon>Paenibacillaceae</taxon>
    </lineage>
</organism>
<dbReference type="RefSeq" id="WP_379930733.1">
    <property type="nucleotide sequence ID" value="NZ_JBHUMM010000043.1"/>
</dbReference>
<sequence length="131" mass="14836">MELILQFPNEETLRGNMISYYPDFDMIKLHSYPGAIPLDLIQSLSNAEGTKLSLQLVEPASLDGMTSSDHTFYICCKKTGHVLDHTHQVRRVTARNRSLYVLNERSAYSDHESVNRSYAVEDVCLIALQST</sequence>
<name>A0ABW5RES2_9BACL</name>
<protein>
    <recommendedName>
        <fullName evidence="3">Peptidase S24/S26A/S26B/S26C domain-containing protein</fullName>
    </recommendedName>
</protein>
<evidence type="ECO:0000313" key="2">
    <source>
        <dbReference type="Proteomes" id="UP001597497"/>
    </source>
</evidence>
<reference evidence="2" key="1">
    <citation type="journal article" date="2019" name="Int. J. Syst. Evol. Microbiol.">
        <title>The Global Catalogue of Microorganisms (GCM) 10K type strain sequencing project: providing services to taxonomists for standard genome sequencing and annotation.</title>
        <authorList>
            <consortium name="The Broad Institute Genomics Platform"/>
            <consortium name="The Broad Institute Genome Sequencing Center for Infectious Disease"/>
            <person name="Wu L."/>
            <person name="Ma J."/>
        </authorList>
    </citation>
    <scope>NUCLEOTIDE SEQUENCE [LARGE SCALE GENOMIC DNA]</scope>
    <source>
        <strain evidence="2">KCTC 33676</strain>
    </source>
</reference>
<keyword evidence="2" id="KW-1185">Reference proteome</keyword>
<accession>A0ABW5RES2</accession>
<comment type="caution">
    <text evidence="1">The sequence shown here is derived from an EMBL/GenBank/DDBJ whole genome shotgun (WGS) entry which is preliminary data.</text>
</comment>
<evidence type="ECO:0008006" key="3">
    <source>
        <dbReference type="Google" id="ProtNLM"/>
    </source>
</evidence>
<evidence type="ECO:0000313" key="1">
    <source>
        <dbReference type="EMBL" id="MFD2673176.1"/>
    </source>
</evidence>
<proteinExistence type="predicted"/>